<sequence>MLIETGLTGATWKGEPSTVALIRSLAAAVHTQGALRVRDVISTPATTARPVEQVRLRELATRLRVHAA</sequence>
<gene>
    <name evidence="1" type="ORF">QE375_002595</name>
</gene>
<reference evidence="1 2" key="1">
    <citation type="submission" date="2023-08" db="EMBL/GenBank/DDBJ databases">
        <title>Functional and genomic diversity of the sorghum phyllosphere microbiome.</title>
        <authorList>
            <person name="Shade A."/>
        </authorList>
    </citation>
    <scope>NUCLEOTIDE SEQUENCE [LARGE SCALE GENOMIC DNA]</scope>
    <source>
        <strain evidence="1 2">SORGH_AS_0445</strain>
    </source>
</reference>
<protein>
    <submittedName>
        <fullName evidence="1">Uncharacterized protein</fullName>
    </submittedName>
</protein>
<dbReference type="Proteomes" id="UP001249291">
    <property type="component" value="Unassembled WGS sequence"/>
</dbReference>
<organism evidence="1 2">
    <name type="scientific">Microbacterium foliorum</name>
    <dbReference type="NCBI Taxonomy" id="104336"/>
    <lineage>
        <taxon>Bacteria</taxon>
        <taxon>Bacillati</taxon>
        <taxon>Actinomycetota</taxon>
        <taxon>Actinomycetes</taxon>
        <taxon>Micrococcales</taxon>
        <taxon>Microbacteriaceae</taxon>
        <taxon>Microbacterium</taxon>
    </lineage>
</organism>
<name>A0ABU1HSL6_9MICO</name>
<proteinExistence type="predicted"/>
<evidence type="ECO:0000313" key="1">
    <source>
        <dbReference type="EMBL" id="MDR6143041.1"/>
    </source>
</evidence>
<dbReference type="RefSeq" id="WP_309691625.1">
    <property type="nucleotide sequence ID" value="NZ_JAVIZQ010000001.1"/>
</dbReference>
<dbReference type="EMBL" id="JAVIZQ010000001">
    <property type="protein sequence ID" value="MDR6143041.1"/>
    <property type="molecule type" value="Genomic_DNA"/>
</dbReference>
<evidence type="ECO:0000313" key="2">
    <source>
        <dbReference type="Proteomes" id="UP001249291"/>
    </source>
</evidence>
<keyword evidence="2" id="KW-1185">Reference proteome</keyword>
<comment type="caution">
    <text evidence="1">The sequence shown here is derived from an EMBL/GenBank/DDBJ whole genome shotgun (WGS) entry which is preliminary data.</text>
</comment>
<accession>A0ABU1HSL6</accession>